<sequence length="1276" mass="143474">MLSCIVPTLLEELADKVHSAEMRMSSPSHTTHRRTSFQDEDEDTLTELSRESPGSSQGRSSIGSIPWAEDAIKQNQTEWERIDRMFYGEEELPTDPRLREEILEWTSVFPYLRLSGQGITIIESVHAKANDPFHEEVFAIDPAPASRTRSSRSGKDKQQNAKDFECELSSCDKCLYISSGHTFRSGQIGHAKAGRRAGPADSVPEYVDKGEKPFGRVKPLNSLMVPQGPMMPIGTLGLLISTHPIGAGHYQTLSGSRNCSAQSVSYVSHHADHAGRSRNVTLQRKLAPLPHRPAQHQQYPHKNSKGSEPTVLSASATQHRIPPLTKNYKFLVQNSHVAPTLLAEIEQRHSKLTVVKSATTRYMASSPTKHIFALPSLGGIDSLGQHHHHHRLNGATILERSPDKKRAFRSEVIGRSISAAPVQQTSGAMGSLFRSEEMSLCQLFLQSEAAYACVSELGELGLVQFRDLNPDVNAFQRKFVNEVRRCDEMERKLRYLEKEIKKDGIPMLDTGESPEAPQPREMIDLEATFEKLENELREVNQNAEALKRNYLELTELKHILRKTQVFFDEQEGGMHTTESMTRALITDESRTGKAMGPVQLGFVAGVILRERLPAFERMLWRACRGNVFLRQAMIEDPLEDPSNGDKVYKSVFIIFFQGDQLKTRVKKICEGFRATLYPCPEAPTDRREMAMGVMTRIEDLHTVLGQTQDHRHRVLVAAAKNLKNWFVKVRKIKAIYHTLNLFNLDVTQKCLIAECWVPLLDFETIQIALRRGTERSGSSVPPILNRMETFEDPPTYNRTNKFTHAFQALINAYGVASYREMNPAPYTIITFPFLFAVMFGDLGHGAIMALFGLWMVLKEKPLAAKKSDNEIWNIFFGGRYIIFLMGVFSMYTGFVYNDIFSKSLNVFGSAWSINYNTSTVMTNKALQLDPKGPDYAQTPYPIGLDPVWQVAPLNKIIFQNAYKMKISIIFGVIHMLFGVFVGLFNHRYFKNKMAIYCEFIPQVIFLVFLFFYMTLLMFIKWSKYSASSETIGMSAGCAPSILITFINMVLFKAPEDDGGDCSPYMFAGQAGLQKFLVIIALLCVPWMLLAKPILIMRSRKEAAHQPIAPYSNENGDAEGGVLNQANSVTAQGAQPQQQGGGHGHDNEEMSEIFIHQGIHTIEYVLGSVSHTASYLRLWALSLAHAQLAEVLWNMVLQNGLKQDGWIGGIALWAVFAFWAVLTVGILVLMEGLSAFLHTLRLHWVEFQSKFYAGLGYAFQPFSFEVILETSSSSTED</sequence>
<feature type="region of interest" description="Disordered" evidence="9">
    <location>
        <begin position="20"/>
        <end position="70"/>
    </location>
</feature>
<dbReference type="PANTHER" id="PTHR11629:SF63">
    <property type="entry name" value="V-TYPE PROTON ATPASE SUBUNIT A"/>
    <property type="match status" value="1"/>
</dbReference>
<feature type="compositionally biased region" description="Polar residues" evidence="9">
    <location>
        <begin position="295"/>
        <end position="316"/>
    </location>
</feature>
<feature type="region of interest" description="Disordered" evidence="9">
    <location>
        <begin position="292"/>
        <end position="316"/>
    </location>
</feature>
<name>A0A182F8F2_ANOAL</name>
<feature type="transmembrane region" description="Helical" evidence="10">
    <location>
        <begin position="828"/>
        <end position="857"/>
    </location>
</feature>
<feature type="region of interest" description="Disordered" evidence="9">
    <location>
        <begin position="141"/>
        <end position="162"/>
    </location>
</feature>
<feature type="compositionally biased region" description="Basic and acidic residues" evidence="9">
    <location>
        <begin position="153"/>
        <end position="162"/>
    </location>
</feature>
<feature type="transmembrane region" description="Helical" evidence="10">
    <location>
        <begin position="1071"/>
        <end position="1090"/>
    </location>
</feature>
<evidence type="ECO:0000256" key="5">
    <source>
        <dbReference type="ARBA" id="ARBA00022989"/>
    </source>
</evidence>
<keyword evidence="5 10" id="KW-1133">Transmembrane helix</keyword>
<evidence type="ECO:0000256" key="7">
    <source>
        <dbReference type="ARBA" id="ARBA00023136"/>
    </source>
</evidence>
<dbReference type="Pfam" id="PF01496">
    <property type="entry name" value="V_ATPase_I"/>
    <property type="match status" value="1"/>
</dbReference>
<dbReference type="AlphaFoldDB" id="A0A182F8F2"/>
<dbReference type="GO" id="GO:0007035">
    <property type="term" value="P:vacuolar acidification"/>
    <property type="evidence" value="ECO:0007669"/>
    <property type="project" value="TreeGrafter"/>
</dbReference>
<dbReference type="Proteomes" id="UP000069272">
    <property type="component" value="Chromosome 2R"/>
</dbReference>
<evidence type="ECO:0000256" key="6">
    <source>
        <dbReference type="ARBA" id="ARBA00023065"/>
    </source>
</evidence>
<keyword evidence="4 10" id="KW-0812">Transmembrane</keyword>
<feature type="transmembrane region" description="Helical" evidence="10">
    <location>
        <begin position="1031"/>
        <end position="1051"/>
    </location>
</feature>
<evidence type="ECO:0000256" key="9">
    <source>
        <dbReference type="SAM" id="MobiDB-lite"/>
    </source>
</evidence>
<protein>
    <submittedName>
        <fullName evidence="11">Uncharacterized protein</fullName>
    </submittedName>
</protein>
<evidence type="ECO:0000256" key="3">
    <source>
        <dbReference type="ARBA" id="ARBA00022448"/>
    </source>
</evidence>
<proteinExistence type="inferred from homology"/>
<keyword evidence="7 10" id="KW-0472">Membrane</keyword>
<comment type="similarity">
    <text evidence="2">Belongs to the V-ATPase 116 kDa subunit family.</text>
</comment>
<dbReference type="PANTHER" id="PTHR11629">
    <property type="entry name" value="VACUOLAR PROTON ATPASES"/>
    <property type="match status" value="1"/>
</dbReference>
<comment type="subcellular location">
    <subcellularLocation>
        <location evidence="1">Membrane</location>
        <topology evidence="1">Multi-pass membrane protein</topology>
    </subcellularLocation>
</comment>
<evidence type="ECO:0000256" key="2">
    <source>
        <dbReference type="ARBA" id="ARBA00009904"/>
    </source>
</evidence>
<dbReference type="GO" id="GO:0033179">
    <property type="term" value="C:proton-transporting V-type ATPase, V0 domain"/>
    <property type="evidence" value="ECO:0007669"/>
    <property type="project" value="InterPro"/>
</dbReference>
<evidence type="ECO:0000256" key="1">
    <source>
        <dbReference type="ARBA" id="ARBA00004141"/>
    </source>
</evidence>
<dbReference type="GO" id="GO:0005886">
    <property type="term" value="C:plasma membrane"/>
    <property type="evidence" value="ECO:0007669"/>
    <property type="project" value="TreeGrafter"/>
</dbReference>
<dbReference type="VEuPathDB" id="VectorBase:AALB002776"/>
<dbReference type="STRING" id="7167.A0A182F8F2"/>
<feature type="transmembrane region" description="Helical" evidence="10">
    <location>
        <begin position="999"/>
        <end position="1019"/>
    </location>
</feature>
<dbReference type="VEuPathDB" id="VectorBase:AALB20_033452"/>
<dbReference type="GO" id="GO:0051117">
    <property type="term" value="F:ATPase binding"/>
    <property type="evidence" value="ECO:0007669"/>
    <property type="project" value="TreeGrafter"/>
</dbReference>
<keyword evidence="8" id="KW-0175">Coiled coil</keyword>
<accession>A0A182F8F2</accession>
<feature type="coiled-coil region" evidence="8">
    <location>
        <begin position="479"/>
        <end position="556"/>
    </location>
</feature>
<evidence type="ECO:0000256" key="8">
    <source>
        <dbReference type="SAM" id="Coils"/>
    </source>
</evidence>
<feature type="transmembrane region" description="Helical" evidence="10">
    <location>
        <begin position="877"/>
        <end position="896"/>
    </location>
</feature>
<keyword evidence="12" id="KW-1185">Reference proteome</keyword>
<dbReference type="EnsemblMetazoa" id="AALB002776-RA">
    <property type="protein sequence ID" value="AALB002776-PA"/>
    <property type="gene ID" value="AALB002776"/>
</dbReference>
<feature type="transmembrane region" description="Helical" evidence="10">
    <location>
        <begin position="1204"/>
        <end position="1229"/>
    </location>
</feature>
<evidence type="ECO:0000256" key="10">
    <source>
        <dbReference type="SAM" id="Phobius"/>
    </source>
</evidence>
<keyword evidence="3" id="KW-0813">Transport</keyword>
<evidence type="ECO:0000313" key="11">
    <source>
        <dbReference type="EnsemblMetazoa" id="AALB002776-PA"/>
    </source>
</evidence>
<dbReference type="VEuPathDB" id="VectorBase:AALB20_027941"/>
<feature type="transmembrane region" description="Helical" evidence="10">
    <location>
        <begin position="966"/>
        <end position="984"/>
    </location>
</feature>
<evidence type="ECO:0000313" key="12">
    <source>
        <dbReference type="Proteomes" id="UP000069272"/>
    </source>
</evidence>
<evidence type="ECO:0000256" key="4">
    <source>
        <dbReference type="ARBA" id="ARBA00022692"/>
    </source>
</evidence>
<reference evidence="11" key="2">
    <citation type="submission" date="2022-08" db="UniProtKB">
        <authorList>
            <consortium name="EnsemblMetazoa"/>
        </authorList>
    </citation>
    <scope>IDENTIFICATION</scope>
    <source>
        <strain evidence="11">STECLA/ALBI9_A</strain>
    </source>
</reference>
<dbReference type="GO" id="GO:0046961">
    <property type="term" value="F:proton-transporting ATPase activity, rotational mechanism"/>
    <property type="evidence" value="ECO:0007669"/>
    <property type="project" value="InterPro"/>
</dbReference>
<dbReference type="InterPro" id="IPR002490">
    <property type="entry name" value="V-ATPase_116kDa_su"/>
</dbReference>
<dbReference type="GO" id="GO:0016471">
    <property type="term" value="C:vacuolar proton-transporting V-type ATPase complex"/>
    <property type="evidence" value="ECO:0007669"/>
    <property type="project" value="TreeGrafter"/>
</dbReference>
<organism evidence="11 12">
    <name type="scientific">Anopheles albimanus</name>
    <name type="common">New world malaria mosquito</name>
    <dbReference type="NCBI Taxonomy" id="7167"/>
    <lineage>
        <taxon>Eukaryota</taxon>
        <taxon>Metazoa</taxon>
        <taxon>Ecdysozoa</taxon>
        <taxon>Arthropoda</taxon>
        <taxon>Hexapoda</taxon>
        <taxon>Insecta</taxon>
        <taxon>Pterygota</taxon>
        <taxon>Neoptera</taxon>
        <taxon>Endopterygota</taxon>
        <taxon>Diptera</taxon>
        <taxon>Nematocera</taxon>
        <taxon>Culicoidea</taxon>
        <taxon>Culicidae</taxon>
        <taxon>Anophelinae</taxon>
        <taxon>Anopheles</taxon>
    </lineage>
</organism>
<feature type="compositionally biased region" description="Low complexity" evidence="9">
    <location>
        <begin position="51"/>
        <end position="66"/>
    </location>
</feature>
<keyword evidence="6" id="KW-0406">Ion transport</keyword>
<reference evidence="11 12" key="1">
    <citation type="journal article" date="2017" name="G3 (Bethesda)">
        <title>The Physical Genome Mapping of Anopheles albimanus Corrected Scaffold Misassemblies and Identified Interarm Rearrangements in Genus Anopheles.</title>
        <authorList>
            <person name="Artemov G.N."/>
            <person name="Peery A.N."/>
            <person name="Jiang X."/>
            <person name="Tu Z."/>
            <person name="Stegniy V.N."/>
            <person name="Sharakhova M.V."/>
            <person name="Sharakhov I.V."/>
        </authorList>
    </citation>
    <scope>NUCLEOTIDE SEQUENCE [LARGE SCALE GENOMIC DNA]</scope>
    <source>
        <strain evidence="11 12">ALBI9_A</strain>
    </source>
</reference>